<keyword evidence="3" id="KW-1185">Reference proteome</keyword>
<reference evidence="2 3" key="1">
    <citation type="submission" date="2015-03" db="EMBL/GenBank/DDBJ databases">
        <title>Genome assembly of Sandaracinus amylolyticus DSM 53668.</title>
        <authorList>
            <person name="Sharma G."/>
            <person name="Subramanian S."/>
        </authorList>
    </citation>
    <scope>NUCLEOTIDE SEQUENCE [LARGE SCALE GENOMIC DNA]</scope>
    <source>
        <strain evidence="2 3">DSM 53668</strain>
    </source>
</reference>
<organism evidence="2 3">
    <name type="scientific">Sandaracinus amylolyticus</name>
    <dbReference type="NCBI Taxonomy" id="927083"/>
    <lineage>
        <taxon>Bacteria</taxon>
        <taxon>Pseudomonadati</taxon>
        <taxon>Myxococcota</taxon>
        <taxon>Polyangia</taxon>
        <taxon>Polyangiales</taxon>
        <taxon>Sandaracinaceae</taxon>
        <taxon>Sandaracinus</taxon>
    </lineage>
</organism>
<evidence type="ECO:0000256" key="1">
    <source>
        <dbReference type="SAM" id="MobiDB-lite"/>
    </source>
</evidence>
<evidence type="ECO:0000313" key="2">
    <source>
        <dbReference type="EMBL" id="AKF10094.1"/>
    </source>
</evidence>
<dbReference type="Proteomes" id="UP000034883">
    <property type="component" value="Chromosome"/>
</dbReference>
<sequence>MSREAALRLGAVALVAGVLHVGLGGYACSDLELRKGEGEPCVRASECEVGLECIGGVCRAADAGPPRDAGSRDASAIDADVSDADVSDADVSDAASDDAESDDAESVDASDDAS</sequence>
<accession>A0A0F6SHA3</accession>
<proteinExistence type="predicted"/>
<gene>
    <name evidence="2" type="ORF">DB32_007243</name>
</gene>
<dbReference type="EMBL" id="CP011125">
    <property type="protein sequence ID" value="AKF10094.1"/>
    <property type="molecule type" value="Genomic_DNA"/>
</dbReference>
<feature type="compositionally biased region" description="Acidic residues" evidence="1">
    <location>
        <begin position="80"/>
        <end position="114"/>
    </location>
</feature>
<dbReference type="AlphaFoldDB" id="A0A0F6SHA3"/>
<feature type="region of interest" description="Disordered" evidence="1">
    <location>
        <begin position="61"/>
        <end position="114"/>
    </location>
</feature>
<dbReference type="RefSeq" id="WP_053237087.1">
    <property type="nucleotide sequence ID" value="NZ_CP011125.1"/>
</dbReference>
<evidence type="ECO:0000313" key="3">
    <source>
        <dbReference type="Proteomes" id="UP000034883"/>
    </source>
</evidence>
<name>A0A0F6SHA3_9BACT</name>
<protein>
    <submittedName>
        <fullName evidence="2">Uncharacterized protein</fullName>
    </submittedName>
</protein>
<dbReference type="PROSITE" id="PS51257">
    <property type="entry name" value="PROKAR_LIPOPROTEIN"/>
    <property type="match status" value="1"/>
</dbReference>
<dbReference type="STRING" id="927083.DB32_007243"/>
<dbReference type="KEGG" id="samy:DB32_007243"/>